<dbReference type="PROSITE" id="PS50263">
    <property type="entry name" value="CN_HYDROLASE"/>
    <property type="match status" value="1"/>
</dbReference>
<gene>
    <name evidence="3" type="ORF">ACFFH4_15225</name>
</gene>
<dbReference type="SUPFAM" id="SSF56317">
    <property type="entry name" value="Carbon-nitrogen hydrolase"/>
    <property type="match status" value="1"/>
</dbReference>
<dbReference type="PANTHER" id="PTHR43674">
    <property type="entry name" value="NITRILASE C965.09-RELATED"/>
    <property type="match status" value="1"/>
</dbReference>
<dbReference type="GO" id="GO:0016787">
    <property type="term" value="F:hydrolase activity"/>
    <property type="evidence" value="ECO:0007669"/>
    <property type="project" value="UniProtKB-KW"/>
</dbReference>
<keyword evidence="4" id="KW-1185">Reference proteome</keyword>
<dbReference type="InterPro" id="IPR003010">
    <property type="entry name" value="C-N_Hydrolase"/>
</dbReference>
<dbReference type="Proteomes" id="UP001589833">
    <property type="component" value="Unassembled WGS sequence"/>
</dbReference>
<dbReference type="EMBL" id="JBHLTR010000022">
    <property type="protein sequence ID" value="MFC0560359.1"/>
    <property type="molecule type" value="Genomic_DNA"/>
</dbReference>
<sequence length="263" mass="29771">MDYIAGIQAEFSVGDIDDNLKKIREFVKESLTLNPDVKLLLFPELAATGYFLTEHLYEVAEKQGGPIELEMAKLAREYHVHLAYGYVEKGEENILYNSLKFIDTSGNSLGNYRKIHLTCLEKAYFSAGNEIVIVDTTMGKVGLMICWDLAFPELARELAKKGADLLLAPSAWEVPYDRPYHHFGRARAIDNSLFLMTINHIGSSQELTFFGGSCVYGPNGECLTMASDQEEILITAINQKWRKELKKTFFTMLEERRTDVYGS</sequence>
<dbReference type="RefSeq" id="WP_273847179.1">
    <property type="nucleotide sequence ID" value="NZ_JAQQWT010000023.1"/>
</dbReference>
<evidence type="ECO:0000313" key="4">
    <source>
        <dbReference type="Proteomes" id="UP001589833"/>
    </source>
</evidence>
<dbReference type="Pfam" id="PF00795">
    <property type="entry name" value="CN_hydrolase"/>
    <property type="match status" value="1"/>
</dbReference>
<comment type="caution">
    <text evidence="3">The sequence shown here is derived from an EMBL/GenBank/DDBJ whole genome shotgun (WGS) entry which is preliminary data.</text>
</comment>
<protein>
    <submittedName>
        <fullName evidence="3">Carbon-nitrogen hydrolase family protein</fullName>
    </submittedName>
</protein>
<evidence type="ECO:0000259" key="2">
    <source>
        <dbReference type="PROSITE" id="PS50263"/>
    </source>
</evidence>
<proteinExistence type="predicted"/>
<dbReference type="PANTHER" id="PTHR43674:SF12">
    <property type="entry name" value="NITRILASE C965.09-RELATED"/>
    <property type="match status" value="1"/>
</dbReference>
<dbReference type="CDD" id="cd07197">
    <property type="entry name" value="nitrilase"/>
    <property type="match status" value="1"/>
</dbReference>
<name>A0ABV6NIU8_9BACI</name>
<feature type="domain" description="CN hydrolase" evidence="2">
    <location>
        <begin position="2"/>
        <end position="239"/>
    </location>
</feature>
<accession>A0ABV6NIU8</accession>
<reference evidence="3 4" key="1">
    <citation type="submission" date="2024-09" db="EMBL/GenBank/DDBJ databases">
        <authorList>
            <person name="Sun Q."/>
            <person name="Mori K."/>
        </authorList>
    </citation>
    <scope>NUCLEOTIDE SEQUENCE [LARGE SCALE GENOMIC DNA]</scope>
    <source>
        <strain evidence="3 4">NCAIM B.02301</strain>
    </source>
</reference>
<dbReference type="InterPro" id="IPR036526">
    <property type="entry name" value="C-N_Hydrolase_sf"/>
</dbReference>
<dbReference type="InterPro" id="IPR050345">
    <property type="entry name" value="Aliph_Amidase/BUP"/>
</dbReference>
<organism evidence="3 4">
    <name type="scientific">Halalkalibacter alkalisediminis</name>
    <dbReference type="NCBI Taxonomy" id="935616"/>
    <lineage>
        <taxon>Bacteria</taxon>
        <taxon>Bacillati</taxon>
        <taxon>Bacillota</taxon>
        <taxon>Bacilli</taxon>
        <taxon>Bacillales</taxon>
        <taxon>Bacillaceae</taxon>
        <taxon>Halalkalibacter</taxon>
    </lineage>
</organism>
<dbReference type="Gene3D" id="3.60.110.10">
    <property type="entry name" value="Carbon-nitrogen hydrolase"/>
    <property type="match status" value="1"/>
</dbReference>
<evidence type="ECO:0000256" key="1">
    <source>
        <dbReference type="ARBA" id="ARBA00022801"/>
    </source>
</evidence>
<keyword evidence="1 3" id="KW-0378">Hydrolase</keyword>
<evidence type="ECO:0000313" key="3">
    <source>
        <dbReference type="EMBL" id="MFC0560359.1"/>
    </source>
</evidence>